<dbReference type="InterPro" id="IPR036590">
    <property type="entry name" value="SRAP-like"/>
</dbReference>
<dbReference type="GO" id="GO:0006508">
    <property type="term" value="P:proteolysis"/>
    <property type="evidence" value="ECO:0007669"/>
    <property type="project" value="UniProtKB-KW"/>
</dbReference>
<gene>
    <name evidence="9" type="ORF">DAKH74_013100</name>
</gene>
<feature type="compositionally biased region" description="Basic and acidic residues" evidence="8">
    <location>
        <begin position="303"/>
        <end position="322"/>
    </location>
</feature>
<dbReference type="InterPro" id="IPR003738">
    <property type="entry name" value="SRAP"/>
</dbReference>
<comment type="caution">
    <text evidence="9">The sequence shown here is derived from an EMBL/GenBank/DDBJ whole genome shotgun (WGS) entry which is preliminary data.</text>
</comment>
<organism evidence="9 10">
    <name type="scientific">Maudiozyma humilis</name>
    <name type="common">Sour dough yeast</name>
    <name type="synonym">Kazachstania humilis</name>
    <dbReference type="NCBI Taxonomy" id="51915"/>
    <lineage>
        <taxon>Eukaryota</taxon>
        <taxon>Fungi</taxon>
        <taxon>Dikarya</taxon>
        <taxon>Ascomycota</taxon>
        <taxon>Saccharomycotina</taxon>
        <taxon>Saccharomycetes</taxon>
        <taxon>Saccharomycetales</taxon>
        <taxon>Saccharomycetaceae</taxon>
        <taxon>Maudiozyma</taxon>
    </lineage>
</organism>
<dbReference type="GO" id="GO:0008233">
    <property type="term" value="F:peptidase activity"/>
    <property type="evidence" value="ECO:0007669"/>
    <property type="project" value="UniProtKB-KW"/>
</dbReference>
<dbReference type="Gene3D" id="3.90.1680.10">
    <property type="entry name" value="SOS response associated peptidase-like"/>
    <property type="match status" value="1"/>
</dbReference>
<keyword evidence="4 9" id="KW-0378">Hydrolase</keyword>
<evidence type="ECO:0000256" key="1">
    <source>
        <dbReference type="ARBA" id="ARBA00008136"/>
    </source>
</evidence>
<dbReference type="GO" id="GO:0016829">
    <property type="term" value="F:lyase activity"/>
    <property type="evidence" value="ECO:0007669"/>
    <property type="project" value="UniProtKB-KW"/>
</dbReference>
<dbReference type="EMBL" id="BTGD01000003">
    <property type="protein sequence ID" value="GMM54694.1"/>
    <property type="molecule type" value="Genomic_DNA"/>
</dbReference>
<evidence type="ECO:0000256" key="6">
    <source>
        <dbReference type="ARBA" id="ARBA00023125"/>
    </source>
</evidence>
<feature type="region of interest" description="Disordered" evidence="8">
    <location>
        <begin position="55"/>
        <end position="78"/>
    </location>
</feature>
<dbReference type="GO" id="GO:0106300">
    <property type="term" value="P:protein-DNA covalent cross-linking repair"/>
    <property type="evidence" value="ECO:0007669"/>
    <property type="project" value="InterPro"/>
</dbReference>
<dbReference type="GO" id="GO:0003697">
    <property type="term" value="F:single-stranded DNA binding"/>
    <property type="evidence" value="ECO:0007669"/>
    <property type="project" value="InterPro"/>
</dbReference>
<sequence length="322" mass="36529">MCGRYALDYDSEELPAALGQWGIHASVARDQDSTNNTTEHSPSYNVAPTQYSAVYNPTRENGTGKGTETATEKDQDNDTGDIRYMKWGLLPHWSRKPGAFTGYSTFNARLEKLLGSKMWSGCLPSRRCAVPMSGYYEWLTAKDKSKTPYYLRRKDDRVMFLAGLFDYNETENLYTFTIVTGPAPTNLAWLHDRMPCVLEADSPEWEQWMDPGKTRWTQGDLDRVLMPRFDEQKYQVYRVSRDVGRVANNGIYLTQEVKAEVKSESLRAEGALDSKHPVKKEGAGGHPGKKRSIIDMMKQSSAKRREAAPLKKSETSPVKKEE</sequence>
<evidence type="ECO:0000256" key="4">
    <source>
        <dbReference type="ARBA" id="ARBA00022801"/>
    </source>
</evidence>
<evidence type="ECO:0000256" key="2">
    <source>
        <dbReference type="ARBA" id="ARBA00022670"/>
    </source>
</evidence>
<feature type="compositionally biased region" description="Basic and acidic residues" evidence="8">
    <location>
        <begin position="268"/>
        <end position="283"/>
    </location>
</feature>
<evidence type="ECO:0000256" key="8">
    <source>
        <dbReference type="SAM" id="MobiDB-lite"/>
    </source>
</evidence>
<dbReference type="SUPFAM" id="SSF143081">
    <property type="entry name" value="BB1717-like"/>
    <property type="match status" value="1"/>
</dbReference>
<comment type="similarity">
    <text evidence="1">Belongs to the SOS response-associated peptidase family.</text>
</comment>
<dbReference type="PANTHER" id="PTHR13604">
    <property type="entry name" value="DC12-RELATED"/>
    <property type="match status" value="1"/>
</dbReference>
<evidence type="ECO:0000256" key="5">
    <source>
        <dbReference type="ARBA" id="ARBA00023124"/>
    </source>
</evidence>
<dbReference type="Pfam" id="PF02586">
    <property type="entry name" value="SRAP"/>
    <property type="match status" value="1"/>
</dbReference>
<keyword evidence="6" id="KW-0238">DNA-binding</keyword>
<keyword evidence="7" id="KW-0456">Lyase</keyword>
<protein>
    <submittedName>
        <fullName evidence="9">Peptide hydrolase</fullName>
    </submittedName>
</protein>
<dbReference type="AlphaFoldDB" id="A0AAV5RVY9"/>
<accession>A0AAV5RVY9</accession>
<dbReference type="Proteomes" id="UP001377567">
    <property type="component" value="Unassembled WGS sequence"/>
</dbReference>
<keyword evidence="10" id="KW-1185">Reference proteome</keyword>
<keyword evidence="3" id="KW-0227">DNA damage</keyword>
<evidence type="ECO:0000256" key="7">
    <source>
        <dbReference type="ARBA" id="ARBA00023239"/>
    </source>
</evidence>
<proteinExistence type="inferred from homology"/>
<name>A0AAV5RVY9_MAUHU</name>
<dbReference type="PANTHER" id="PTHR13604:SF0">
    <property type="entry name" value="ABASIC SITE PROCESSING PROTEIN HMCES"/>
    <property type="match status" value="1"/>
</dbReference>
<keyword evidence="5" id="KW-0190">Covalent protein-DNA linkage</keyword>
<keyword evidence="2" id="KW-0645">Protease</keyword>
<feature type="region of interest" description="Disordered" evidence="8">
    <location>
        <begin position="268"/>
        <end position="322"/>
    </location>
</feature>
<evidence type="ECO:0000313" key="9">
    <source>
        <dbReference type="EMBL" id="GMM54694.1"/>
    </source>
</evidence>
<evidence type="ECO:0000256" key="3">
    <source>
        <dbReference type="ARBA" id="ARBA00022763"/>
    </source>
</evidence>
<evidence type="ECO:0000313" key="10">
    <source>
        <dbReference type="Proteomes" id="UP001377567"/>
    </source>
</evidence>
<reference evidence="9 10" key="1">
    <citation type="journal article" date="2023" name="Elife">
        <title>Identification of key yeast species and microbe-microbe interactions impacting larval growth of Drosophila in the wild.</title>
        <authorList>
            <person name="Mure A."/>
            <person name="Sugiura Y."/>
            <person name="Maeda R."/>
            <person name="Honda K."/>
            <person name="Sakurai N."/>
            <person name="Takahashi Y."/>
            <person name="Watada M."/>
            <person name="Katoh T."/>
            <person name="Gotoh A."/>
            <person name="Gotoh Y."/>
            <person name="Taniguchi I."/>
            <person name="Nakamura K."/>
            <person name="Hayashi T."/>
            <person name="Katayama T."/>
            <person name="Uemura T."/>
            <person name="Hattori Y."/>
        </authorList>
    </citation>
    <scope>NUCLEOTIDE SEQUENCE [LARGE SCALE GENOMIC DNA]</scope>
    <source>
        <strain evidence="9 10">KH-74</strain>
    </source>
</reference>